<accession>A0A286UX16</accession>
<evidence type="ECO:0000313" key="2">
    <source>
        <dbReference type="Proteomes" id="UP000217199"/>
    </source>
</evidence>
<protein>
    <submittedName>
        <fullName evidence="1">Uncharacterized protein</fullName>
    </submittedName>
</protein>
<dbReference type="OrthoDB" id="3039474at2759"/>
<reference evidence="1 2" key="1">
    <citation type="journal article" date="2017" name="Mol. Ecol.">
        <title>Comparative and population genomic landscape of Phellinus noxius: A hypervariable fungus causing root rot in trees.</title>
        <authorList>
            <person name="Chung C.L."/>
            <person name="Lee T.J."/>
            <person name="Akiba M."/>
            <person name="Lee H.H."/>
            <person name="Kuo T.H."/>
            <person name="Liu D."/>
            <person name="Ke H.M."/>
            <person name="Yokoi T."/>
            <person name="Roa M.B."/>
            <person name="Lu M.J."/>
            <person name="Chang Y.Y."/>
            <person name="Ann P.J."/>
            <person name="Tsai J.N."/>
            <person name="Chen C.Y."/>
            <person name="Tzean S.S."/>
            <person name="Ota Y."/>
            <person name="Hattori T."/>
            <person name="Sahashi N."/>
            <person name="Liou R.F."/>
            <person name="Kikuchi T."/>
            <person name="Tsai I.J."/>
        </authorList>
    </citation>
    <scope>NUCLEOTIDE SEQUENCE [LARGE SCALE GENOMIC DNA]</scope>
    <source>
        <strain evidence="1 2">FFPRI411160</strain>
    </source>
</reference>
<evidence type="ECO:0000313" key="1">
    <source>
        <dbReference type="EMBL" id="PAV24143.1"/>
    </source>
</evidence>
<proteinExistence type="predicted"/>
<dbReference type="AlphaFoldDB" id="A0A286UX16"/>
<dbReference type="EMBL" id="NBII01000001">
    <property type="protein sequence ID" value="PAV24143.1"/>
    <property type="molecule type" value="Genomic_DNA"/>
</dbReference>
<comment type="caution">
    <text evidence="1">The sequence shown here is derived from an EMBL/GenBank/DDBJ whole genome shotgun (WGS) entry which is preliminary data.</text>
</comment>
<dbReference type="InParanoid" id="A0A286UX16"/>
<sequence length="157" mass="16741">MSTTAVAPFRYTTDLSKRSIQEVNATIDQFEHNIQRITPPKGGDYTIFVQNPDQESRAASAGKVWRVSIYILDLVIAFNSATGTISLEAYVNIPIIGSVNIGQISGSLTDGVNLSLGYPGVLSGSVGIRLSGGTVFLSYSFSALGFTADDEIPLFTV</sequence>
<name>A0A286UX16_9AGAM</name>
<gene>
    <name evidence="1" type="ORF">PNOK_0121100</name>
</gene>
<organism evidence="1 2">
    <name type="scientific">Pyrrhoderma noxium</name>
    <dbReference type="NCBI Taxonomy" id="2282107"/>
    <lineage>
        <taxon>Eukaryota</taxon>
        <taxon>Fungi</taxon>
        <taxon>Dikarya</taxon>
        <taxon>Basidiomycota</taxon>
        <taxon>Agaricomycotina</taxon>
        <taxon>Agaricomycetes</taxon>
        <taxon>Hymenochaetales</taxon>
        <taxon>Hymenochaetaceae</taxon>
        <taxon>Pyrrhoderma</taxon>
    </lineage>
</organism>
<keyword evidence="2" id="KW-1185">Reference proteome</keyword>
<dbReference type="Proteomes" id="UP000217199">
    <property type="component" value="Unassembled WGS sequence"/>
</dbReference>